<feature type="compositionally biased region" description="Basic and acidic residues" evidence="1">
    <location>
        <begin position="106"/>
        <end position="131"/>
    </location>
</feature>
<dbReference type="Gramene" id="Os10t0538450-00">
    <property type="protein sequence ID" value="Os10t0538450-00"/>
    <property type="gene ID" value="Os10g0538450"/>
</dbReference>
<proteinExistence type="predicted"/>
<dbReference type="AlphaFoldDB" id="A0A0P0XX04"/>
<feature type="region of interest" description="Disordered" evidence="1">
    <location>
        <begin position="105"/>
        <end position="135"/>
    </location>
</feature>
<dbReference type="InParanoid" id="A0A0P0XX04"/>
<protein>
    <submittedName>
        <fullName evidence="2">Os10g0538450 protein</fullName>
    </submittedName>
</protein>
<dbReference type="EMBL" id="AP014966">
    <property type="protein sequence ID" value="BAT11840.1"/>
    <property type="molecule type" value="Genomic_DNA"/>
</dbReference>
<evidence type="ECO:0000313" key="3">
    <source>
        <dbReference type="Proteomes" id="UP000059680"/>
    </source>
</evidence>
<keyword evidence="3" id="KW-1185">Reference proteome</keyword>
<evidence type="ECO:0000313" key="2">
    <source>
        <dbReference type="EMBL" id="BAT11840.1"/>
    </source>
</evidence>
<reference evidence="2 3" key="3">
    <citation type="journal article" date="2013" name="Rice">
        <title>Improvement of the Oryza sativa Nipponbare reference genome using next generation sequence and optical map data.</title>
        <authorList>
            <person name="Kawahara Y."/>
            <person name="de la Bastide M."/>
            <person name="Hamilton J.P."/>
            <person name="Kanamori H."/>
            <person name="McCombie W.R."/>
            <person name="Ouyang S."/>
            <person name="Schwartz D.C."/>
            <person name="Tanaka T."/>
            <person name="Wu J."/>
            <person name="Zhou S."/>
            <person name="Childs K.L."/>
            <person name="Davidson R.M."/>
            <person name="Lin H."/>
            <person name="Quesada-Ocampo L."/>
            <person name="Vaillancourt B."/>
            <person name="Sakai H."/>
            <person name="Lee S.S."/>
            <person name="Kim J."/>
            <person name="Numa H."/>
            <person name="Itoh T."/>
            <person name="Buell C.R."/>
            <person name="Matsumoto T."/>
        </authorList>
    </citation>
    <scope>NUCLEOTIDE SEQUENCE [LARGE SCALE GENOMIC DNA]</scope>
    <source>
        <strain evidence="3">cv. Nipponbare</strain>
    </source>
</reference>
<reference evidence="2 3" key="2">
    <citation type="journal article" date="2013" name="Plant Cell Physiol.">
        <title>Rice Annotation Project Database (RAP-DB): an integrative and interactive database for rice genomics.</title>
        <authorList>
            <person name="Sakai H."/>
            <person name="Lee S.S."/>
            <person name="Tanaka T."/>
            <person name="Numa H."/>
            <person name="Kim J."/>
            <person name="Kawahara Y."/>
            <person name="Wakimoto H."/>
            <person name="Yang C.C."/>
            <person name="Iwamoto M."/>
            <person name="Abe T."/>
            <person name="Yamada Y."/>
            <person name="Muto A."/>
            <person name="Inokuchi H."/>
            <person name="Ikemura T."/>
            <person name="Matsumoto T."/>
            <person name="Sasaki T."/>
            <person name="Itoh T."/>
        </authorList>
    </citation>
    <scope>NUCLEOTIDE SEQUENCE [LARGE SCALE GENOMIC DNA]</scope>
    <source>
        <strain evidence="3">cv. Nipponbare</strain>
    </source>
</reference>
<reference evidence="3" key="1">
    <citation type="journal article" date="2005" name="Nature">
        <title>The map-based sequence of the rice genome.</title>
        <authorList>
            <consortium name="International rice genome sequencing project (IRGSP)"/>
            <person name="Matsumoto T."/>
            <person name="Wu J."/>
            <person name="Kanamori H."/>
            <person name="Katayose Y."/>
            <person name="Fujisawa M."/>
            <person name="Namiki N."/>
            <person name="Mizuno H."/>
            <person name="Yamamoto K."/>
            <person name="Antonio B.A."/>
            <person name="Baba T."/>
            <person name="Sakata K."/>
            <person name="Nagamura Y."/>
            <person name="Aoki H."/>
            <person name="Arikawa K."/>
            <person name="Arita K."/>
            <person name="Bito T."/>
            <person name="Chiden Y."/>
            <person name="Fujitsuka N."/>
            <person name="Fukunaka R."/>
            <person name="Hamada M."/>
            <person name="Harada C."/>
            <person name="Hayashi A."/>
            <person name="Hijishita S."/>
            <person name="Honda M."/>
            <person name="Hosokawa S."/>
            <person name="Ichikawa Y."/>
            <person name="Idonuma A."/>
            <person name="Iijima M."/>
            <person name="Ikeda M."/>
            <person name="Ikeno M."/>
            <person name="Ito K."/>
            <person name="Ito S."/>
            <person name="Ito T."/>
            <person name="Ito Y."/>
            <person name="Ito Y."/>
            <person name="Iwabuchi A."/>
            <person name="Kamiya K."/>
            <person name="Karasawa W."/>
            <person name="Kurita K."/>
            <person name="Katagiri S."/>
            <person name="Kikuta A."/>
            <person name="Kobayashi H."/>
            <person name="Kobayashi N."/>
            <person name="Machita K."/>
            <person name="Maehara T."/>
            <person name="Masukawa M."/>
            <person name="Mizubayashi T."/>
            <person name="Mukai Y."/>
            <person name="Nagasaki H."/>
            <person name="Nagata Y."/>
            <person name="Naito S."/>
            <person name="Nakashima M."/>
            <person name="Nakama Y."/>
            <person name="Nakamichi Y."/>
            <person name="Nakamura M."/>
            <person name="Meguro A."/>
            <person name="Negishi M."/>
            <person name="Ohta I."/>
            <person name="Ohta T."/>
            <person name="Okamoto M."/>
            <person name="Ono N."/>
            <person name="Saji S."/>
            <person name="Sakaguchi M."/>
            <person name="Sakai K."/>
            <person name="Shibata M."/>
            <person name="Shimokawa T."/>
            <person name="Song J."/>
            <person name="Takazaki Y."/>
            <person name="Terasawa K."/>
            <person name="Tsugane M."/>
            <person name="Tsuji K."/>
            <person name="Ueda S."/>
            <person name="Waki K."/>
            <person name="Yamagata H."/>
            <person name="Yamamoto M."/>
            <person name="Yamamoto S."/>
            <person name="Yamane H."/>
            <person name="Yoshiki S."/>
            <person name="Yoshihara R."/>
            <person name="Yukawa K."/>
            <person name="Zhong H."/>
            <person name="Yano M."/>
            <person name="Yuan Q."/>
            <person name="Ouyang S."/>
            <person name="Liu J."/>
            <person name="Jones K.M."/>
            <person name="Gansberger K."/>
            <person name="Moffat K."/>
            <person name="Hill J."/>
            <person name="Bera J."/>
            <person name="Fadrosh D."/>
            <person name="Jin S."/>
            <person name="Johri S."/>
            <person name="Kim M."/>
            <person name="Overton L."/>
            <person name="Reardon M."/>
            <person name="Tsitrin T."/>
            <person name="Vuong H."/>
            <person name="Weaver B."/>
            <person name="Ciecko A."/>
            <person name="Tallon L."/>
            <person name="Jackson J."/>
            <person name="Pai G."/>
            <person name="Aken S.V."/>
            <person name="Utterback T."/>
            <person name="Reidmuller S."/>
            <person name="Feldblyum T."/>
            <person name="Hsiao J."/>
            <person name="Zismann V."/>
            <person name="Iobst S."/>
            <person name="de Vazeille A.R."/>
            <person name="Buell C.R."/>
            <person name="Ying K."/>
            <person name="Li Y."/>
            <person name="Lu T."/>
            <person name="Huang Y."/>
            <person name="Zhao Q."/>
            <person name="Feng Q."/>
            <person name="Zhang L."/>
            <person name="Zhu J."/>
            <person name="Weng Q."/>
            <person name="Mu J."/>
            <person name="Lu Y."/>
            <person name="Fan D."/>
            <person name="Liu Y."/>
            <person name="Guan J."/>
            <person name="Zhang Y."/>
            <person name="Yu S."/>
            <person name="Liu X."/>
            <person name="Zhang Y."/>
            <person name="Hong G."/>
            <person name="Han B."/>
            <person name="Choisne N."/>
            <person name="Demange N."/>
            <person name="Orjeda G."/>
            <person name="Samain S."/>
            <person name="Cattolico L."/>
            <person name="Pelletier E."/>
            <person name="Couloux A."/>
            <person name="Segurens B."/>
            <person name="Wincker P."/>
            <person name="D'Hont A."/>
            <person name="Scarpelli C."/>
            <person name="Weissenbach J."/>
            <person name="Salanoubat M."/>
            <person name="Quetier F."/>
            <person name="Yu Y."/>
            <person name="Kim H.R."/>
            <person name="Rambo T."/>
            <person name="Currie J."/>
            <person name="Collura K."/>
            <person name="Luo M."/>
            <person name="Yang T."/>
            <person name="Ammiraju J.S.S."/>
            <person name="Engler F."/>
            <person name="Soderlund C."/>
            <person name="Wing R.A."/>
            <person name="Palmer L.E."/>
            <person name="de la Bastide M."/>
            <person name="Spiegel L."/>
            <person name="Nascimento L."/>
            <person name="Zutavern T."/>
            <person name="O'Shaughnessy A."/>
            <person name="Dike S."/>
            <person name="Dedhia N."/>
            <person name="Preston R."/>
            <person name="Balija V."/>
            <person name="McCombie W.R."/>
            <person name="Chow T."/>
            <person name="Chen H."/>
            <person name="Chung M."/>
            <person name="Chen C."/>
            <person name="Shaw J."/>
            <person name="Wu H."/>
            <person name="Hsiao K."/>
            <person name="Chao Y."/>
            <person name="Chu M."/>
            <person name="Cheng C."/>
            <person name="Hour A."/>
            <person name="Lee P."/>
            <person name="Lin S."/>
            <person name="Lin Y."/>
            <person name="Liou J."/>
            <person name="Liu S."/>
            <person name="Hsing Y."/>
            <person name="Raghuvanshi S."/>
            <person name="Mohanty A."/>
            <person name="Bharti A.K."/>
            <person name="Gaur A."/>
            <person name="Gupta V."/>
            <person name="Kumar D."/>
            <person name="Ravi V."/>
            <person name="Vij S."/>
            <person name="Kapur A."/>
            <person name="Khurana P."/>
            <person name="Khurana P."/>
            <person name="Khurana J.P."/>
            <person name="Tyagi A.K."/>
            <person name="Gaikwad K."/>
            <person name="Singh A."/>
            <person name="Dalal V."/>
            <person name="Srivastava S."/>
            <person name="Dixit A."/>
            <person name="Pal A.K."/>
            <person name="Ghazi I.A."/>
            <person name="Yadav M."/>
            <person name="Pandit A."/>
            <person name="Bhargava A."/>
            <person name="Sureshbabu K."/>
            <person name="Batra K."/>
            <person name="Sharma T.R."/>
            <person name="Mohapatra T."/>
            <person name="Singh N.K."/>
            <person name="Messing J."/>
            <person name="Nelson A.B."/>
            <person name="Fuks G."/>
            <person name="Kavchok S."/>
            <person name="Keizer G."/>
            <person name="Linton E."/>
            <person name="Llaca V."/>
            <person name="Song R."/>
            <person name="Tanyolac B."/>
            <person name="Young S."/>
            <person name="Ho-Il K."/>
            <person name="Hahn J.H."/>
            <person name="Sangsakoo G."/>
            <person name="Vanavichit A."/>
            <person name="de Mattos Luiz.A.T."/>
            <person name="Zimmer P.D."/>
            <person name="Malone G."/>
            <person name="Dellagostin O."/>
            <person name="de Oliveira A.C."/>
            <person name="Bevan M."/>
            <person name="Bancroft I."/>
            <person name="Minx P."/>
            <person name="Cordum H."/>
            <person name="Wilson R."/>
            <person name="Cheng Z."/>
            <person name="Jin W."/>
            <person name="Jiang J."/>
            <person name="Leong S.A."/>
            <person name="Iwama H."/>
            <person name="Gojobori T."/>
            <person name="Itoh T."/>
            <person name="Niimura Y."/>
            <person name="Fujii Y."/>
            <person name="Habara T."/>
            <person name="Sakai H."/>
            <person name="Sato Y."/>
            <person name="Wilson G."/>
            <person name="Kumar K."/>
            <person name="McCouch S."/>
            <person name="Juretic N."/>
            <person name="Hoen D."/>
            <person name="Wright S."/>
            <person name="Bruskiewich R."/>
            <person name="Bureau T."/>
            <person name="Miyao A."/>
            <person name="Hirochika H."/>
            <person name="Nishikawa T."/>
            <person name="Kadowaki K."/>
            <person name="Sugiura M."/>
            <person name="Burr B."/>
            <person name="Sasaki T."/>
        </authorList>
    </citation>
    <scope>NUCLEOTIDE SEQUENCE [LARGE SCALE GENOMIC DNA]</scope>
    <source>
        <strain evidence="3">cv. Nipponbare</strain>
    </source>
</reference>
<sequence length="204" mass="22899">MDVLLLQASQDAHPFQPRPVQPRHAQDRRARRVLLLADVDQVLRRRHRQRGGALEREHQVRGGGAAEPRRLLEAEVERLRRRRHRRRGRAADGLRHRLLEGPVRAVDQEAERRDGVHHEDAAALSRGDRRVAGSNGVQAEQVVVVAVIVGRGLDERRRRGALAAGQFGGGAEEQPAALPGVAWREAVGEPGELHLRDERPWRPP</sequence>
<gene>
    <name evidence="2" type="ordered locus">Os10g0538450</name>
    <name evidence="2" type="ORF">OSNPB_100538450</name>
</gene>
<organism evidence="2 3">
    <name type="scientific">Oryza sativa subsp. japonica</name>
    <name type="common">Rice</name>
    <dbReference type="NCBI Taxonomy" id="39947"/>
    <lineage>
        <taxon>Eukaryota</taxon>
        <taxon>Viridiplantae</taxon>
        <taxon>Streptophyta</taxon>
        <taxon>Embryophyta</taxon>
        <taxon>Tracheophyta</taxon>
        <taxon>Spermatophyta</taxon>
        <taxon>Magnoliopsida</taxon>
        <taxon>Liliopsida</taxon>
        <taxon>Poales</taxon>
        <taxon>Poaceae</taxon>
        <taxon>BOP clade</taxon>
        <taxon>Oryzoideae</taxon>
        <taxon>Oryzeae</taxon>
        <taxon>Oryzinae</taxon>
        <taxon>Oryza</taxon>
        <taxon>Oryza sativa</taxon>
    </lineage>
</organism>
<name>A0A0P0XX04_ORYSJ</name>
<dbReference type="PaxDb" id="39947-A0A0P0XX04"/>
<dbReference type="Proteomes" id="UP000059680">
    <property type="component" value="Chromosome 10"/>
</dbReference>
<accession>A0A0P0XX04</accession>
<evidence type="ECO:0000256" key="1">
    <source>
        <dbReference type="SAM" id="MobiDB-lite"/>
    </source>
</evidence>